<feature type="transmembrane region" description="Helical" evidence="17">
    <location>
        <begin position="854"/>
        <end position="879"/>
    </location>
</feature>
<dbReference type="PROSITE" id="PS50156">
    <property type="entry name" value="SSD"/>
    <property type="match status" value="1"/>
</dbReference>
<dbReference type="GO" id="GO:0005319">
    <property type="term" value="F:lipid transporter activity"/>
    <property type="evidence" value="ECO:0007669"/>
    <property type="project" value="InterPro"/>
</dbReference>
<dbReference type="Gene3D" id="1.20.1640.10">
    <property type="entry name" value="Multidrug efflux transporter AcrB transmembrane domain"/>
    <property type="match status" value="2"/>
</dbReference>
<feature type="transmembrane region" description="Helical" evidence="17">
    <location>
        <begin position="778"/>
        <end position="800"/>
    </location>
</feature>
<feature type="transmembrane region" description="Helical" evidence="17">
    <location>
        <begin position="1260"/>
        <end position="1280"/>
    </location>
</feature>
<dbReference type="InterPro" id="IPR004765">
    <property type="entry name" value="NPC1-like"/>
</dbReference>
<dbReference type="InterPro" id="IPR053958">
    <property type="entry name" value="HMGCR/SNAP/NPC1-like_SSD"/>
</dbReference>
<evidence type="ECO:0000259" key="18">
    <source>
        <dbReference type="PROSITE" id="PS50156"/>
    </source>
</evidence>
<evidence type="ECO:0000256" key="12">
    <source>
        <dbReference type="ARBA" id="ARBA00023166"/>
    </source>
</evidence>
<dbReference type="Proteomes" id="UP000198287">
    <property type="component" value="Unassembled WGS sequence"/>
</dbReference>
<comment type="similarity">
    <text evidence="2">Belongs to the patched family.</text>
</comment>
<keyword evidence="7 17" id="KW-1133">Transmembrane helix</keyword>
<feature type="transmembrane region" description="Helical" evidence="17">
    <location>
        <begin position="1331"/>
        <end position="1354"/>
    </location>
</feature>
<dbReference type="Pfam" id="PF12349">
    <property type="entry name" value="Sterol-sensing"/>
    <property type="match status" value="1"/>
</dbReference>
<dbReference type="EMBL" id="LNIX01000002">
    <property type="protein sequence ID" value="OXA61029.1"/>
    <property type="molecule type" value="Genomic_DNA"/>
</dbReference>
<keyword evidence="14" id="KW-0753">Steroid metabolism</keyword>
<feature type="transmembrane region" description="Helical" evidence="17">
    <location>
        <begin position="1227"/>
        <end position="1248"/>
    </location>
</feature>
<feature type="transmembrane region" description="Helical" evidence="17">
    <location>
        <begin position="1301"/>
        <end position="1319"/>
    </location>
</feature>
<dbReference type="InterPro" id="IPR032190">
    <property type="entry name" value="NPC1_N"/>
</dbReference>
<dbReference type="GO" id="GO:0012505">
    <property type="term" value="C:endomembrane system"/>
    <property type="evidence" value="ECO:0007669"/>
    <property type="project" value="UniProtKB-SubCell"/>
</dbReference>
<evidence type="ECO:0000256" key="5">
    <source>
        <dbReference type="ARBA" id="ARBA00022692"/>
    </source>
</evidence>
<comment type="catalytic activity">
    <reaction evidence="15">
        <text>cholesterol(in) = cholesterol(out)</text>
        <dbReference type="Rhea" id="RHEA:39747"/>
        <dbReference type="ChEBI" id="CHEBI:16113"/>
    </reaction>
</comment>
<dbReference type="PANTHER" id="PTHR45727">
    <property type="entry name" value="NPC INTRACELLULAR CHOLESTEROL TRANSPORTER 1"/>
    <property type="match status" value="1"/>
</dbReference>
<dbReference type="FunFam" id="1.20.1640.10:FF:000010">
    <property type="entry name" value="NPC intracellular cholesterol transporter 1"/>
    <property type="match status" value="1"/>
</dbReference>
<dbReference type="PANTHER" id="PTHR45727:SF2">
    <property type="entry name" value="NPC INTRACELLULAR CHOLESTEROL TRANSPORTER 1"/>
    <property type="match status" value="1"/>
</dbReference>
<dbReference type="GO" id="GO:0015485">
    <property type="term" value="F:cholesterol binding"/>
    <property type="evidence" value="ECO:0007669"/>
    <property type="project" value="TreeGrafter"/>
</dbReference>
<evidence type="ECO:0000256" key="15">
    <source>
        <dbReference type="ARBA" id="ARBA00034049"/>
    </source>
</evidence>
<protein>
    <submittedName>
        <fullName evidence="19">Niemann-Pick C1 protein</fullName>
    </submittedName>
</protein>
<keyword evidence="4" id="KW-0153">Cholesterol metabolism</keyword>
<evidence type="ECO:0000256" key="2">
    <source>
        <dbReference type="ARBA" id="ARBA00005585"/>
    </source>
</evidence>
<evidence type="ECO:0000256" key="14">
    <source>
        <dbReference type="ARBA" id="ARBA00023221"/>
    </source>
</evidence>
<dbReference type="Pfam" id="PF16414">
    <property type="entry name" value="NPC1_N"/>
    <property type="match status" value="1"/>
</dbReference>
<dbReference type="Pfam" id="PF22314">
    <property type="entry name" value="NPC1_MLD"/>
    <property type="match status" value="1"/>
</dbReference>
<feature type="transmembrane region" description="Helical" evidence="17">
    <location>
        <begin position="748"/>
        <end position="772"/>
    </location>
</feature>
<keyword evidence="12" id="KW-1207">Sterol metabolism</keyword>
<name>A0A226EU25_FOLCA</name>
<dbReference type="GO" id="GO:0042632">
    <property type="term" value="P:cholesterol homeostasis"/>
    <property type="evidence" value="ECO:0007669"/>
    <property type="project" value="TreeGrafter"/>
</dbReference>
<feature type="transmembrane region" description="Helical" evidence="17">
    <location>
        <begin position="362"/>
        <end position="385"/>
    </location>
</feature>
<evidence type="ECO:0000256" key="13">
    <source>
        <dbReference type="ARBA" id="ARBA00023180"/>
    </source>
</evidence>
<evidence type="ECO:0000256" key="17">
    <source>
        <dbReference type="SAM" id="Phobius"/>
    </source>
</evidence>
<accession>A0A226EU25</accession>
<dbReference type="OMA" id="LYKFFRS"/>
<comment type="subcellular location">
    <subcellularLocation>
        <location evidence="1">Endomembrane system</location>
        <topology evidence="1">Multi-pass membrane protein</topology>
    </subcellularLocation>
</comment>
<feature type="domain" description="SSD" evidence="18">
    <location>
        <begin position="714"/>
        <end position="879"/>
    </location>
</feature>
<dbReference type="STRING" id="158441.A0A226EU25"/>
<organism evidence="19 20">
    <name type="scientific">Folsomia candida</name>
    <name type="common">Springtail</name>
    <dbReference type="NCBI Taxonomy" id="158441"/>
    <lineage>
        <taxon>Eukaryota</taxon>
        <taxon>Metazoa</taxon>
        <taxon>Ecdysozoa</taxon>
        <taxon>Arthropoda</taxon>
        <taxon>Hexapoda</taxon>
        <taxon>Collembola</taxon>
        <taxon>Entomobryomorpha</taxon>
        <taxon>Isotomoidea</taxon>
        <taxon>Isotomidae</taxon>
        <taxon>Proisotominae</taxon>
        <taxon>Folsomia</taxon>
    </lineage>
</organism>
<feature type="transmembrane region" description="Helical" evidence="17">
    <location>
        <begin position="917"/>
        <end position="939"/>
    </location>
</feature>
<keyword evidence="6" id="KW-0732">Signal</keyword>
<evidence type="ECO:0000256" key="6">
    <source>
        <dbReference type="ARBA" id="ARBA00022729"/>
    </source>
</evidence>
<proteinExistence type="inferred from homology"/>
<dbReference type="InterPro" id="IPR053956">
    <property type="entry name" value="NPC1_MLD"/>
</dbReference>
<evidence type="ECO:0000256" key="3">
    <source>
        <dbReference type="ARBA" id="ARBA00022448"/>
    </source>
</evidence>
<evidence type="ECO:0000313" key="19">
    <source>
        <dbReference type="EMBL" id="OXA61029.1"/>
    </source>
</evidence>
<dbReference type="GO" id="GO:0030299">
    <property type="term" value="P:intestinal cholesterol absorption"/>
    <property type="evidence" value="ECO:0007669"/>
    <property type="project" value="TreeGrafter"/>
</dbReference>
<dbReference type="GO" id="GO:0005886">
    <property type="term" value="C:plasma membrane"/>
    <property type="evidence" value="ECO:0007669"/>
    <property type="project" value="TreeGrafter"/>
</dbReference>
<evidence type="ECO:0000313" key="20">
    <source>
        <dbReference type="Proteomes" id="UP000198287"/>
    </source>
</evidence>
<evidence type="ECO:0000256" key="9">
    <source>
        <dbReference type="ARBA" id="ARBA00023098"/>
    </source>
</evidence>
<keyword evidence="3" id="KW-0813">Transport</keyword>
<keyword evidence="13" id="KW-0325">Glycoprotein</keyword>
<evidence type="ECO:0000256" key="16">
    <source>
        <dbReference type="SAM" id="MobiDB-lite"/>
    </source>
</evidence>
<comment type="caution">
    <text evidence="19">The sequence shown here is derived from an EMBL/GenBank/DDBJ whole genome shotgun (WGS) entry which is preliminary data.</text>
</comment>
<evidence type="ECO:0000256" key="1">
    <source>
        <dbReference type="ARBA" id="ARBA00004127"/>
    </source>
</evidence>
<evidence type="ECO:0000256" key="10">
    <source>
        <dbReference type="ARBA" id="ARBA00023136"/>
    </source>
</evidence>
<dbReference type="NCBIfam" id="TIGR00917">
    <property type="entry name" value="2A060601"/>
    <property type="match status" value="1"/>
</dbReference>
<dbReference type="GO" id="GO:0008203">
    <property type="term" value="P:cholesterol metabolic process"/>
    <property type="evidence" value="ECO:0007669"/>
    <property type="project" value="UniProtKB-KW"/>
</dbReference>
<evidence type="ECO:0000256" key="8">
    <source>
        <dbReference type="ARBA" id="ARBA00023055"/>
    </source>
</evidence>
<feature type="transmembrane region" description="Helical" evidence="17">
    <location>
        <begin position="715"/>
        <end position="736"/>
    </location>
</feature>
<keyword evidence="11" id="KW-1015">Disulfide bond</keyword>
<feature type="transmembrane region" description="Helical" evidence="17">
    <location>
        <begin position="1202"/>
        <end position="1220"/>
    </location>
</feature>
<keyword evidence="8" id="KW-0445">Lipid transport</keyword>
<keyword evidence="5 17" id="KW-0812">Transmembrane</keyword>
<dbReference type="GO" id="GO:0030301">
    <property type="term" value="P:cholesterol transport"/>
    <property type="evidence" value="ECO:0007669"/>
    <property type="project" value="UniProtKB-ARBA"/>
</dbReference>
<sequence length="1365" mass="153098">MKKYKSTFLEISTWWRNNTTTALVGVLLFYLMALSEMKTVVVAAKQHEVQGKCVMYGICGSSNNLDLNCKVDHPPKPLKNGTDLAKLKTYCPELISEFGSDLQVCCSPEQIENLITNLQLPANILQRCPACFNNFRRSFCEFTCSPNQHLFVNVTETTTSSLHPNEDDGDEPLSDEDSQEQEMDEKEEHDEHHPSAKSDSVGQEMVTKVDFFITRKYARSTYENCKNVLMSTTNGPAMDILCGPWGSYRCSAEKWFDYMGSTSNGYSPFSIRYRFTQSEEEAAKGGANGIKEYLTEQDVEASQVIDERIRPLDPKTYSCSELMFATDPLGPRKSCSCVDCPTSCPAAQAPPTPVPEWKIGGYPATMVIMIMIFIVGTSIIIFMAFMSYTAEPKDYTAGESTEKEPTIDFMTKLGMHTEAALNLFFRHLGELCAGHPFAVLIPMTIITIGLAFGIVQLNITTDPVELWASPTSRSRLEKDYFDRTFGPFYRIEHLIITAKNLPTVQHTTADGREDFGPVFNKKFMDAILDLQNRIENQIRGKQNNVTLSDVCFKPLSPDNDHCSVFSYLGWWRDDKMEIDKVQKDEDTGVEDNYLDHFKFCSRNPVSPKDSTLLHQSCLAKYGGPIDPSVVLGGFLKDGKMVQDPPYKDANTVVITYVVNNYYEKDKLKPAMEWEQAFLDFMDNYTKLHKPEFMDIAYRAERSIEDELRRESEGEIVTVVISYLIMFLYIAVNLGQINQFSRMLIDSQIALGIAGVSIVLASVAASVGLFGYLGVPATLIVIEVIPFLVLAVGVDNIFIMVQHYQRSERLPSENKAKHIGRVIGDVAPSMLLNSFTDSASFFLGGLSGMPAIRAFAFYAGMALLFNFVLQFTCFISIMSLDIARREENRFDLLCCVQGKTVQKQKYDKGILYAGFKKIWAPILLQFPVRVGVIVVFLGWLCSSLAVIPNVDVGLDQELSMPEDSYVTTYFKAMKSYLSVGPPVYFVVKDTNFNYSDHFQQDLLRSGDNYNSLTAQIFIASKSPERTFIAKPASSWLDDYIDWAGILECCKVKLHTNGTEYCSSAEQSTRKCKSCGLHEQLDHEGRMSAELFEKYITFFLKDNPFEECPKGGHAAYAQGVSTKMVTESSGHNRTRAAASYFMTYHSILKTSADYTDAMRQGRAIAANISKTLNGATNSTQHEVYPYSVFYVFYEQYLTMWVDTLHSLGISFITVFVVTYLLTGFDIYSALVIILTIFMIVVNVGGLMYHWDISLNAVSLVNLVMAVGIAVEFCTHIVHAFCVSKETTRLERSRDSLVNMGSSVLSGITLTKFGGIVVLGFAKSQIFRVFYFRMYLGIVLFGAAHGLIFLPVLLSFVGPPKRPGRPSH</sequence>
<dbReference type="SUPFAM" id="SSF82866">
    <property type="entry name" value="Multidrug efflux transporter AcrB transmembrane domain"/>
    <property type="match status" value="2"/>
</dbReference>
<keyword evidence="9" id="KW-0443">Lipid metabolism</keyword>
<reference evidence="19 20" key="1">
    <citation type="submission" date="2015-12" db="EMBL/GenBank/DDBJ databases">
        <title>The genome of Folsomia candida.</title>
        <authorList>
            <person name="Faddeeva A."/>
            <person name="Derks M.F."/>
            <person name="Anvar Y."/>
            <person name="Smit S."/>
            <person name="Van Straalen N."/>
            <person name="Roelofs D."/>
        </authorList>
    </citation>
    <scope>NUCLEOTIDE SEQUENCE [LARGE SCALE GENOMIC DNA]</scope>
    <source>
        <strain evidence="19 20">VU population</strain>
        <tissue evidence="19">Whole body</tissue>
    </source>
</reference>
<evidence type="ECO:0000256" key="4">
    <source>
        <dbReference type="ARBA" id="ARBA00022548"/>
    </source>
</evidence>
<dbReference type="FunFam" id="1.20.1640.10:FF:000008">
    <property type="entry name" value="NPC intracellular cholesterol transporter 1"/>
    <property type="match status" value="1"/>
</dbReference>
<evidence type="ECO:0000256" key="11">
    <source>
        <dbReference type="ARBA" id="ARBA00023157"/>
    </source>
</evidence>
<feature type="transmembrane region" description="Helical" evidence="17">
    <location>
        <begin position="436"/>
        <end position="455"/>
    </location>
</feature>
<evidence type="ECO:0000256" key="7">
    <source>
        <dbReference type="ARBA" id="ARBA00022989"/>
    </source>
</evidence>
<feature type="region of interest" description="Disordered" evidence="16">
    <location>
        <begin position="158"/>
        <end position="201"/>
    </location>
</feature>
<feature type="compositionally biased region" description="Acidic residues" evidence="16">
    <location>
        <begin position="167"/>
        <end position="188"/>
    </location>
</feature>
<gene>
    <name evidence="19" type="ORF">Fcan01_05939</name>
</gene>
<dbReference type="OrthoDB" id="6510177at2759"/>
<keyword evidence="20" id="KW-1185">Reference proteome</keyword>
<keyword evidence="10 17" id="KW-0472">Membrane</keyword>
<dbReference type="InterPro" id="IPR000731">
    <property type="entry name" value="SSD"/>
</dbReference>